<dbReference type="EMBL" id="SNWQ01000021">
    <property type="protein sequence ID" value="TDO35869.1"/>
    <property type="molecule type" value="Genomic_DNA"/>
</dbReference>
<proteinExistence type="predicted"/>
<dbReference type="RefSeq" id="WP_133804322.1">
    <property type="nucleotide sequence ID" value="NZ_SNWQ01000021.1"/>
</dbReference>
<feature type="transmembrane region" description="Helical" evidence="1">
    <location>
        <begin position="61"/>
        <end position="78"/>
    </location>
</feature>
<protein>
    <submittedName>
        <fullName evidence="2">Uncharacterized protein</fullName>
    </submittedName>
</protein>
<keyword evidence="1" id="KW-0472">Membrane</keyword>
<keyword evidence="1" id="KW-0812">Transmembrane</keyword>
<keyword evidence="1" id="KW-1133">Transmembrane helix</keyword>
<sequence length="80" mass="8270">MSRRFWPIWLATAVCVAAELVLALNAFHPAGEGWPAAVYLLGVVPLALGWLLAVRAPASPVGAAVAWLAASLLVVPALNA</sequence>
<dbReference type="Proteomes" id="UP000295388">
    <property type="component" value="Unassembled WGS sequence"/>
</dbReference>
<keyword evidence="3" id="KW-1185">Reference proteome</keyword>
<evidence type="ECO:0000256" key="1">
    <source>
        <dbReference type="SAM" id="Phobius"/>
    </source>
</evidence>
<gene>
    <name evidence="2" type="ORF">EV643_121142</name>
</gene>
<reference evidence="2 3" key="1">
    <citation type="submission" date="2019-03" db="EMBL/GenBank/DDBJ databases">
        <title>Genomic Encyclopedia of Type Strains, Phase III (KMG-III): the genomes of soil and plant-associated and newly described type strains.</title>
        <authorList>
            <person name="Whitman W."/>
        </authorList>
    </citation>
    <scope>NUCLEOTIDE SEQUENCE [LARGE SCALE GENOMIC DNA]</scope>
    <source>
        <strain evidence="2 3">VKM Ac-2527</strain>
    </source>
</reference>
<organism evidence="2 3">
    <name type="scientific">Kribbella caucasensis</name>
    <dbReference type="NCBI Taxonomy" id="2512215"/>
    <lineage>
        <taxon>Bacteria</taxon>
        <taxon>Bacillati</taxon>
        <taxon>Actinomycetota</taxon>
        <taxon>Actinomycetes</taxon>
        <taxon>Propionibacteriales</taxon>
        <taxon>Kribbellaceae</taxon>
        <taxon>Kribbella</taxon>
    </lineage>
</organism>
<evidence type="ECO:0000313" key="2">
    <source>
        <dbReference type="EMBL" id="TDO35869.1"/>
    </source>
</evidence>
<name>A0A4R6JIJ8_9ACTN</name>
<comment type="caution">
    <text evidence="2">The sequence shown here is derived from an EMBL/GenBank/DDBJ whole genome shotgun (WGS) entry which is preliminary data.</text>
</comment>
<accession>A0A4R6JIJ8</accession>
<dbReference type="AlphaFoldDB" id="A0A4R6JIJ8"/>
<feature type="transmembrane region" description="Helical" evidence="1">
    <location>
        <begin position="33"/>
        <end position="54"/>
    </location>
</feature>
<evidence type="ECO:0000313" key="3">
    <source>
        <dbReference type="Proteomes" id="UP000295388"/>
    </source>
</evidence>